<sequence length="62" mass="7089">MIVCPESSFEVKYSLRSFRFIRAAVRASAMNAVSLDAIYRSDKMVNRARVAELDSRMIETND</sequence>
<evidence type="ECO:0000313" key="2">
    <source>
        <dbReference type="Proteomes" id="UP001319874"/>
    </source>
</evidence>
<dbReference type="EMBL" id="AP024956">
    <property type="protein sequence ID" value="BCZ81187.1"/>
    <property type="molecule type" value="Genomic_DNA"/>
</dbReference>
<name>A0ABM7TS00_9BURK</name>
<accession>A0ABM7TS00</accession>
<protein>
    <submittedName>
        <fullName evidence="1">Uncharacterized protein</fullName>
    </submittedName>
</protein>
<dbReference type="Proteomes" id="UP001319874">
    <property type="component" value="Chromosome 2"/>
</dbReference>
<gene>
    <name evidence="1" type="ORF">PTKU64_48620</name>
</gene>
<evidence type="ECO:0000313" key="1">
    <source>
        <dbReference type="EMBL" id="BCZ81187.1"/>
    </source>
</evidence>
<keyword evidence="2" id="KW-1185">Reference proteome</keyword>
<reference evidence="1 2" key="1">
    <citation type="journal article" date="2022" name="Front. Microbiol.">
        <title>Identification and characterization of a novel class of self-sufficient cytochrome P450 hydroxylase involved in cyclohexanecarboxylate degradation in Paraburkholderia terrae strain KU-64.</title>
        <authorList>
            <person name="Yamamoto T."/>
            <person name="Hasegawa Y."/>
            <person name="Iwaki H."/>
        </authorList>
    </citation>
    <scope>NUCLEOTIDE SEQUENCE [LARGE SCALE GENOMIC DNA]</scope>
    <source>
        <strain evidence="1 2">KU-64</strain>
    </source>
</reference>
<proteinExistence type="predicted"/>
<organism evidence="1 2">
    <name type="scientific">Paraburkholderia terrae</name>
    <dbReference type="NCBI Taxonomy" id="311230"/>
    <lineage>
        <taxon>Bacteria</taxon>
        <taxon>Pseudomonadati</taxon>
        <taxon>Pseudomonadota</taxon>
        <taxon>Betaproteobacteria</taxon>
        <taxon>Burkholderiales</taxon>
        <taxon>Burkholderiaceae</taxon>
        <taxon>Paraburkholderia</taxon>
    </lineage>
</organism>